<comment type="caution">
    <text evidence="2">The sequence shown here is derived from an EMBL/GenBank/DDBJ whole genome shotgun (WGS) entry which is preliminary data.</text>
</comment>
<evidence type="ECO:0000313" key="2">
    <source>
        <dbReference type="EMBL" id="GHH12568.1"/>
    </source>
</evidence>
<organism evidence="2 3">
    <name type="scientific">Sphingomonas glacialis</name>
    <dbReference type="NCBI Taxonomy" id="658225"/>
    <lineage>
        <taxon>Bacteria</taxon>
        <taxon>Pseudomonadati</taxon>
        <taxon>Pseudomonadota</taxon>
        <taxon>Alphaproteobacteria</taxon>
        <taxon>Sphingomonadales</taxon>
        <taxon>Sphingomonadaceae</taxon>
        <taxon>Sphingomonas</taxon>
    </lineage>
</organism>
<sequence>MCRADVFAHIPHRRGRFRAPRKWAWRSGGARGGGLFGSLWGKRETTPSCPPVQRGGGDTLWG</sequence>
<evidence type="ECO:0000256" key="1">
    <source>
        <dbReference type="SAM" id="MobiDB-lite"/>
    </source>
</evidence>
<name>A0ABQ3LH16_9SPHN</name>
<evidence type="ECO:0000313" key="3">
    <source>
        <dbReference type="Proteomes" id="UP000652430"/>
    </source>
</evidence>
<accession>A0ABQ3LH16</accession>
<feature type="region of interest" description="Disordered" evidence="1">
    <location>
        <begin position="37"/>
        <end position="62"/>
    </location>
</feature>
<dbReference type="Proteomes" id="UP000652430">
    <property type="component" value="Unassembled WGS sequence"/>
</dbReference>
<reference evidence="3" key="1">
    <citation type="journal article" date="2019" name="Int. J. Syst. Evol. Microbiol.">
        <title>The Global Catalogue of Microorganisms (GCM) 10K type strain sequencing project: providing services to taxonomists for standard genome sequencing and annotation.</title>
        <authorList>
            <consortium name="The Broad Institute Genomics Platform"/>
            <consortium name="The Broad Institute Genome Sequencing Center for Infectious Disease"/>
            <person name="Wu L."/>
            <person name="Ma J."/>
        </authorList>
    </citation>
    <scope>NUCLEOTIDE SEQUENCE [LARGE SCALE GENOMIC DNA]</scope>
    <source>
        <strain evidence="3">CGMCC 1.8957</strain>
    </source>
</reference>
<protein>
    <submittedName>
        <fullName evidence="2">Uncharacterized protein</fullName>
    </submittedName>
</protein>
<keyword evidence="3" id="KW-1185">Reference proteome</keyword>
<dbReference type="EMBL" id="BNAQ01000001">
    <property type="protein sequence ID" value="GHH12568.1"/>
    <property type="molecule type" value="Genomic_DNA"/>
</dbReference>
<proteinExistence type="predicted"/>
<gene>
    <name evidence="2" type="ORF">GCM10008023_12900</name>
</gene>